<keyword evidence="5 16" id="KW-0732">Signal</keyword>
<dbReference type="InterPro" id="IPR011050">
    <property type="entry name" value="Pectin_lyase_fold/virulence"/>
</dbReference>
<evidence type="ECO:0000313" key="18">
    <source>
        <dbReference type="Proteomes" id="UP000034680"/>
    </source>
</evidence>
<keyword evidence="10 15" id="KW-0326">Glycosidase</keyword>
<keyword evidence="11" id="KW-0961">Cell wall biogenesis/degradation</keyword>
<evidence type="ECO:0000256" key="10">
    <source>
        <dbReference type="ARBA" id="ARBA00023295"/>
    </source>
</evidence>
<dbReference type="SMART" id="SM00710">
    <property type="entry name" value="PbH1"/>
    <property type="match status" value="6"/>
</dbReference>
<dbReference type="Gene3D" id="2.160.20.10">
    <property type="entry name" value="Single-stranded right-handed beta-helix, Pectin lyase-like"/>
    <property type="match status" value="1"/>
</dbReference>
<dbReference type="SUPFAM" id="SSF51126">
    <property type="entry name" value="Pectin lyase-like"/>
    <property type="match status" value="1"/>
</dbReference>
<feature type="active site" evidence="14">
    <location>
        <position position="242"/>
    </location>
</feature>
<dbReference type="EC" id="3.2.1.15" evidence="3"/>
<dbReference type="PANTHER" id="PTHR31884:SF1">
    <property type="entry name" value="POLYGALACTURONASE"/>
    <property type="match status" value="1"/>
</dbReference>
<protein>
    <recommendedName>
        <fullName evidence="3">endo-polygalacturonase</fullName>
        <ecNumber evidence="3">3.2.1.15</ecNumber>
    </recommendedName>
    <alternativeName>
        <fullName evidence="13">Pectinase</fullName>
    </alternativeName>
</protein>
<name>A0A0G2FXN8_9PEZI</name>
<evidence type="ECO:0000256" key="14">
    <source>
        <dbReference type="PROSITE-ProRule" id="PRU10052"/>
    </source>
</evidence>
<dbReference type="GO" id="GO:0071555">
    <property type="term" value="P:cell wall organization"/>
    <property type="evidence" value="ECO:0007669"/>
    <property type="project" value="UniProtKB-KW"/>
</dbReference>
<dbReference type="FunFam" id="2.160.20.10:FF:000002">
    <property type="entry name" value="Endopolygalacturonase D"/>
    <property type="match status" value="1"/>
</dbReference>
<evidence type="ECO:0000256" key="12">
    <source>
        <dbReference type="ARBA" id="ARBA00034074"/>
    </source>
</evidence>
<dbReference type="OrthoDB" id="1546079at2759"/>
<evidence type="ECO:0000256" key="6">
    <source>
        <dbReference type="ARBA" id="ARBA00022737"/>
    </source>
</evidence>
<evidence type="ECO:0000256" key="8">
    <source>
        <dbReference type="ARBA" id="ARBA00023145"/>
    </source>
</evidence>
<dbReference type="Proteomes" id="UP000034680">
    <property type="component" value="Unassembled WGS sequence"/>
</dbReference>
<dbReference type="InterPro" id="IPR006626">
    <property type="entry name" value="PbH1"/>
</dbReference>
<comment type="caution">
    <text evidence="17">The sequence shown here is derived from an EMBL/GenBank/DDBJ whole genome shotgun (WGS) entry which is preliminary data.</text>
</comment>
<evidence type="ECO:0000256" key="1">
    <source>
        <dbReference type="ARBA" id="ARBA00004613"/>
    </source>
</evidence>
<proteinExistence type="inferred from homology"/>
<evidence type="ECO:0000313" key="17">
    <source>
        <dbReference type="EMBL" id="KKY38806.1"/>
    </source>
</evidence>
<gene>
    <name evidence="17" type="ORF">UCDDA912_g01173</name>
</gene>
<comment type="similarity">
    <text evidence="2 15">Belongs to the glycosyl hydrolase 28 family.</text>
</comment>
<dbReference type="InterPro" id="IPR012334">
    <property type="entry name" value="Pectin_lyas_fold"/>
</dbReference>
<dbReference type="GO" id="GO:0005576">
    <property type="term" value="C:extracellular region"/>
    <property type="evidence" value="ECO:0007669"/>
    <property type="project" value="UniProtKB-SubCell"/>
</dbReference>
<dbReference type="EMBL" id="LCUC01000046">
    <property type="protein sequence ID" value="KKY38806.1"/>
    <property type="molecule type" value="Genomic_DNA"/>
</dbReference>
<evidence type="ECO:0000256" key="13">
    <source>
        <dbReference type="ARBA" id="ARBA00083621"/>
    </source>
</evidence>
<feature type="chain" id="PRO_5002544668" description="endo-polygalacturonase" evidence="16">
    <location>
        <begin position="21"/>
        <end position="385"/>
    </location>
</feature>
<evidence type="ECO:0000256" key="9">
    <source>
        <dbReference type="ARBA" id="ARBA00023157"/>
    </source>
</evidence>
<organism evidence="17 18">
    <name type="scientific">Diaporthe ampelina</name>
    <dbReference type="NCBI Taxonomy" id="1214573"/>
    <lineage>
        <taxon>Eukaryota</taxon>
        <taxon>Fungi</taxon>
        <taxon>Dikarya</taxon>
        <taxon>Ascomycota</taxon>
        <taxon>Pezizomycotina</taxon>
        <taxon>Sordariomycetes</taxon>
        <taxon>Sordariomycetidae</taxon>
        <taxon>Diaporthales</taxon>
        <taxon>Diaporthaceae</taxon>
        <taxon>Diaporthe</taxon>
    </lineage>
</organism>
<reference evidence="17 18" key="2">
    <citation type="submission" date="2015-05" db="EMBL/GenBank/DDBJ databases">
        <authorList>
            <person name="Morales-Cruz A."/>
            <person name="Amrine K.C."/>
            <person name="Cantu D."/>
        </authorList>
    </citation>
    <scope>NUCLEOTIDE SEQUENCE [LARGE SCALE GENOMIC DNA]</scope>
    <source>
        <strain evidence="17">DA912</strain>
    </source>
</reference>
<dbReference type="Pfam" id="PF00295">
    <property type="entry name" value="Glyco_hydro_28"/>
    <property type="match status" value="1"/>
</dbReference>
<feature type="signal peptide" evidence="16">
    <location>
        <begin position="1"/>
        <end position="20"/>
    </location>
</feature>
<evidence type="ECO:0000256" key="16">
    <source>
        <dbReference type="SAM" id="SignalP"/>
    </source>
</evidence>
<dbReference type="PROSITE" id="PS00502">
    <property type="entry name" value="POLYGALACTURONASE"/>
    <property type="match status" value="1"/>
</dbReference>
<evidence type="ECO:0000256" key="3">
    <source>
        <dbReference type="ARBA" id="ARBA00012736"/>
    </source>
</evidence>
<dbReference type="PROSITE" id="PS51257">
    <property type="entry name" value="PROKAR_LIPOPROTEIN"/>
    <property type="match status" value="1"/>
</dbReference>
<dbReference type="GO" id="GO:0045490">
    <property type="term" value="P:pectin catabolic process"/>
    <property type="evidence" value="ECO:0007669"/>
    <property type="project" value="UniProtKB-ARBA"/>
</dbReference>
<accession>A0A0G2FXN8</accession>
<evidence type="ECO:0000256" key="4">
    <source>
        <dbReference type="ARBA" id="ARBA00022525"/>
    </source>
</evidence>
<sequence>MKPSSCCSLLVAALAACGVASPVAGPGPAITPAPSADKVKRATSCTFSGSSGASLASVSQKSCATIVLSSLVVPSGTTLDLSSLEDDTTVIFEGTTTWGYEEWAGPLLQIEGKSITVQGASGAVLDGGGAKYWDGEGGSGGVTKPKFFYAHDLTDSTITNLHIQNTPIQAVSINNADGLTVTGMTIDNSAGTSKGKNTDCFDIGSSSNVVITGANCYNQDDCVAVNSGTGITFENSVCSGGHGLSIGSVGGRSDNVVDTVTFYNNEVKDSVNGIRVKATEGDTGTIKGVTYQKITLSGITKYGILIEQNYDGGDLDGGTASSGIPITGLTLDTISGSGAVASSGYDVVVVCGAGACSGWTWTGVTVTGGKKYASCSNVPSGVACS</sequence>
<reference evidence="17 18" key="1">
    <citation type="submission" date="2015-05" db="EMBL/GenBank/DDBJ databases">
        <title>Distinctive expansion of gene families associated with plant cell wall degradation and secondary metabolism in the genomes of grapevine trunk pathogens.</title>
        <authorList>
            <person name="Lawrence D.P."/>
            <person name="Travadon R."/>
            <person name="Rolshausen P.E."/>
            <person name="Baumgartner K."/>
        </authorList>
    </citation>
    <scope>NUCLEOTIDE SEQUENCE [LARGE SCALE GENOMIC DNA]</scope>
    <source>
        <strain evidence="17">DA912</strain>
    </source>
</reference>
<dbReference type="STRING" id="1214573.A0A0G2FXN8"/>
<keyword evidence="9" id="KW-1015">Disulfide bond</keyword>
<evidence type="ECO:0000256" key="15">
    <source>
        <dbReference type="RuleBase" id="RU361169"/>
    </source>
</evidence>
<evidence type="ECO:0000256" key="5">
    <source>
        <dbReference type="ARBA" id="ARBA00022729"/>
    </source>
</evidence>
<dbReference type="InterPro" id="IPR000743">
    <property type="entry name" value="Glyco_hydro_28"/>
</dbReference>
<keyword evidence="4" id="KW-0964">Secreted</keyword>
<keyword evidence="7 15" id="KW-0378">Hydrolase</keyword>
<dbReference type="AlphaFoldDB" id="A0A0G2FXN8"/>
<evidence type="ECO:0000256" key="2">
    <source>
        <dbReference type="ARBA" id="ARBA00008834"/>
    </source>
</evidence>
<dbReference type="GO" id="GO:0004650">
    <property type="term" value="F:polygalacturonase activity"/>
    <property type="evidence" value="ECO:0007669"/>
    <property type="project" value="UniProtKB-EC"/>
</dbReference>
<comment type="subcellular location">
    <subcellularLocation>
        <location evidence="1">Secreted</location>
    </subcellularLocation>
</comment>
<keyword evidence="6" id="KW-0677">Repeat</keyword>
<evidence type="ECO:0000256" key="7">
    <source>
        <dbReference type="ARBA" id="ARBA00022801"/>
    </source>
</evidence>
<comment type="catalytic activity">
    <reaction evidence="12">
        <text>(1,4-alpha-D-galacturonosyl)n+m + H2O = (1,4-alpha-D-galacturonosyl)n + (1,4-alpha-D-galacturonosyl)m.</text>
        <dbReference type="EC" id="3.2.1.15"/>
    </reaction>
</comment>
<dbReference type="InterPro" id="IPR050434">
    <property type="entry name" value="Glycosyl_hydrlase_28"/>
</dbReference>
<keyword evidence="18" id="KW-1185">Reference proteome</keyword>
<evidence type="ECO:0000256" key="11">
    <source>
        <dbReference type="ARBA" id="ARBA00023316"/>
    </source>
</evidence>
<dbReference type="PANTHER" id="PTHR31884">
    <property type="entry name" value="POLYGALACTURONASE"/>
    <property type="match status" value="1"/>
</dbReference>
<keyword evidence="8" id="KW-0865">Zymogen</keyword>